<accession>A0A9Q1BL70</accession>
<evidence type="ECO:0008006" key="3">
    <source>
        <dbReference type="Google" id="ProtNLM"/>
    </source>
</evidence>
<comment type="caution">
    <text evidence="1">The sequence shown here is derived from an EMBL/GenBank/DDBJ whole genome shotgun (WGS) entry which is preliminary data.</text>
</comment>
<dbReference type="Proteomes" id="UP001152320">
    <property type="component" value="Chromosome 15"/>
</dbReference>
<dbReference type="InterPro" id="IPR038765">
    <property type="entry name" value="Papain-like_cys_pep_sf"/>
</dbReference>
<dbReference type="AlphaFoldDB" id="A0A9Q1BL70"/>
<gene>
    <name evidence="1" type="ORF">HOLleu_31045</name>
</gene>
<evidence type="ECO:0000313" key="2">
    <source>
        <dbReference type="Proteomes" id="UP001152320"/>
    </source>
</evidence>
<sequence length="370" mass="42726">MNILAYKSRGFMNVSYRAYSHTCPCTSPIAATRTLLTKKTDFITPRKNADVTFDTFSGAEHPPYPLSRREAFSFVENVLGLEHPDTLFKTDPIQNLTKIAERMKKVSPFTTMQFFDGSPFQINDEYCKGHMLHGHGGGCIFINPFTKALLEQLGYKTNDVPARVVASTDAFHISTLVCDLCYPGSLHLIEPGTVRPIFHPISLHFEQESTVYEVFGLRNKFFKRSDGNLVWCMEPFPKMLERLGDDEVIQDSAGKKWQIFLIYSLQEKKMGRYHFNKYWHKLIRGQGYIPPRTHGFVHNAYKDGDLINFFANKEKKFVQIMHEDSTEEVRELKKEELLTFFEDKFPGFPTRMLARAVRENFHISHVSPKS</sequence>
<protein>
    <recommendedName>
        <fullName evidence="3">Arylamine N-acetyltransferase</fullName>
    </recommendedName>
</protein>
<dbReference type="OrthoDB" id="10557321at2759"/>
<evidence type="ECO:0000313" key="1">
    <source>
        <dbReference type="EMBL" id="KAJ8028728.1"/>
    </source>
</evidence>
<dbReference type="Gene3D" id="3.30.2140.20">
    <property type="match status" value="1"/>
</dbReference>
<dbReference type="SUPFAM" id="SSF54001">
    <property type="entry name" value="Cysteine proteinases"/>
    <property type="match status" value="1"/>
</dbReference>
<keyword evidence="2" id="KW-1185">Reference proteome</keyword>
<dbReference type="InterPro" id="IPR053710">
    <property type="entry name" value="Arylamine_NAT_domain_sf"/>
</dbReference>
<reference evidence="1" key="1">
    <citation type="submission" date="2021-10" db="EMBL/GenBank/DDBJ databases">
        <title>Tropical sea cucumber genome reveals ecological adaptation and Cuvierian tubules defense mechanism.</title>
        <authorList>
            <person name="Chen T."/>
        </authorList>
    </citation>
    <scope>NUCLEOTIDE SEQUENCE</scope>
    <source>
        <strain evidence="1">Nanhai2018</strain>
        <tissue evidence="1">Muscle</tissue>
    </source>
</reference>
<dbReference type="EMBL" id="JAIZAY010000015">
    <property type="protein sequence ID" value="KAJ8028728.1"/>
    <property type="molecule type" value="Genomic_DNA"/>
</dbReference>
<organism evidence="1 2">
    <name type="scientific">Holothuria leucospilota</name>
    <name type="common">Black long sea cucumber</name>
    <name type="synonym">Mertensiothuria leucospilota</name>
    <dbReference type="NCBI Taxonomy" id="206669"/>
    <lineage>
        <taxon>Eukaryota</taxon>
        <taxon>Metazoa</taxon>
        <taxon>Echinodermata</taxon>
        <taxon>Eleutherozoa</taxon>
        <taxon>Echinozoa</taxon>
        <taxon>Holothuroidea</taxon>
        <taxon>Aspidochirotacea</taxon>
        <taxon>Aspidochirotida</taxon>
        <taxon>Holothuriidae</taxon>
        <taxon>Holothuria</taxon>
    </lineage>
</organism>
<name>A0A9Q1BL70_HOLLE</name>
<proteinExistence type="predicted"/>